<dbReference type="GO" id="GO:0042597">
    <property type="term" value="C:periplasmic space"/>
    <property type="evidence" value="ECO:0007669"/>
    <property type="project" value="InterPro"/>
</dbReference>
<comment type="PTM">
    <text evidence="7">Binds 1 heme group per subunit.</text>
</comment>
<name>A0A4R6UQP5_9GAMM</name>
<evidence type="ECO:0000256" key="4">
    <source>
        <dbReference type="ARBA" id="ARBA00022982"/>
    </source>
</evidence>
<dbReference type="Proteomes" id="UP000295375">
    <property type="component" value="Unassembled WGS sequence"/>
</dbReference>
<dbReference type="GO" id="GO:0022900">
    <property type="term" value="P:electron transport chain"/>
    <property type="evidence" value="ECO:0007669"/>
    <property type="project" value="InterPro"/>
</dbReference>
<dbReference type="RefSeq" id="WP_133592656.1">
    <property type="nucleotide sequence ID" value="NZ_CP037953.1"/>
</dbReference>
<feature type="chain" id="PRO_5020650508" evidence="8">
    <location>
        <begin position="20"/>
        <end position="147"/>
    </location>
</feature>
<evidence type="ECO:0000313" key="10">
    <source>
        <dbReference type="Proteomes" id="UP000295375"/>
    </source>
</evidence>
<protein>
    <submittedName>
        <fullName evidence="9">Cytochrome c556</fullName>
    </submittedName>
</protein>
<evidence type="ECO:0000256" key="6">
    <source>
        <dbReference type="PIRSR" id="PIRSR000027-1"/>
    </source>
</evidence>
<dbReference type="GO" id="GO:0005506">
    <property type="term" value="F:iron ion binding"/>
    <property type="evidence" value="ECO:0007669"/>
    <property type="project" value="InterPro"/>
</dbReference>
<reference evidence="9 10" key="1">
    <citation type="submission" date="2019-03" db="EMBL/GenBank/DDBJ databases">
        <title>Genomic Encyclopedia of Type Strains, Phase IV (KMG-IV): sequencing the most valuable type-strain genomes for metagenomic binning, comparative biology and taxonomic classification.</title>
        <authorList>
            <person name="Goeker M."/>
        </authorList>
    </citation>
    <scope>NUCLEOTIDE SEQUENCE [LARGE SCALE GENOMIC DNA]</scope>
    <source>
        <strain evidence="9 10">DSM 103792</strain>
    </source>
</reference>
<dbReference type="PIRSF" id="PIRSF000027">
    <property type="entry name" value="Cytc_c_prime"/>
    <property type="match status" value="1"/>
</dbReference>
<feature type="binding site" description="covalent" evidence="7">
    <location>
        <position position="137"/>
    </location>
    <ligand>
        <name>heme c</name>
        <dbReference type="ChEBI" id="CHEBI:61717"/>
    </ligand>
</feature>
<feature type="binding site" description="covalent" evidence="7">
    <location>
        <position position="140"/>
    </location>
    <ligand>
        <name>heme c</name>
        <dbReference type="ChEBI" id="CHEBI:61717"/>
    </ligand>
</feature>
<accession>A0A4R6UQP5</accession>
<keyword evidence="5 6" id="KW-0408">Iron</keyword>
<dbReference type="InterPro" id="IPR010980">
    <property type="entry name" value="Cyt_c/b562"/>
</dbReference>
<dbReference type="InterPro" id="IPR012127">
    <property type="entry name" value="Cyt_c_prime"/>
</dbReference>
<keyword evidence="8" id="KW-0732">Signal</keyword>
<keyword evidence="1" id="KW-0813">Transport</keyword>
<proteinExistence type="predicted"/>
<dbReference type="GO" id="GO:0009055">
    <property type="term" value="F:electron transfer activity"/>
    <property type="evidence" value="ECO:0007669"/>
    <property type="project" value="InterPro"/>
</dbReference>
<feature type="signal peptide" evidence="8">
    <location>
        <begin position="1"/>
        <end position="19"/>
    </location>
</feature>
<dbReference type="AlphaFoldDB" id="A0A4R6UQP5"/>
<keyword evidence="4" id="KW-0249">Electron transport</keyword>
<dbReference type="Pfam" id="PF01322">
    <property type="entry name" value="Cytochrom_C_2"/>
    <property type="match status" value="1"/>
</dbReference>
<dbReference type="InterPro" id="IPR002321">
    <property type="entry name" value="Cyt_c_II"/>
</dbReference>
<evidence type="ECO:0000256" key="1">
    <source>
        <dbReference type="ARBA" id="ARBA00022448"/>
    </source>
</evidence>
<evidence type="ECO:0000256" key="7">
    <source>
        <dbReference type="PIRSR" id="PIRSR000027-2"/>
    </source>
</evidence>
<dbReference type="Gene3D" id="1.20.120.10">
    <property type="entry name" value="Cytochrome c/b562"/>
    <property type="match status" value="1"/>
</dbReference>
<keyword evidence="2 7" id="KW-0349">Heme</keyword>
<organism evidence="9 10">
    <name type="scientific">Permianibacter aggregans</name>
    <dbReference type="NCBI Taxonomy" id="1510150"/>
    <lineage>
        <taxon>Bacteria</taxon>
        <taxon>Pseudomonadati</taxon>
        <taxon>Pseudomonadota</taxon>
        <taxon>Gammaproteobacteria</taxon>
        <taxon>Pseudomonadales</taxon>
        <taxon>Pseudomonadaceae</taxon>
        <taxon>Permianibacter</taxon>
    </lineage>
</organism>
<sequence>MNKRLVVTGIALFSAIAVASMDVIKERKHGFESFKEELGAIKKIVQTGDASMQADLSRHVNNLQTVADKQWQRFDELFPAGSHSGDTDALPSIWEKPDDFKAAITKQSEALALLKTAAQSNNPGEWKVAFGKVGNSCKGCHDSFKKD</sequence>
<dbReference type="OrthoDB" id="5520910at2"/>
<evidence type="ECO:0000256" key="8">
    <source>
        <dbReference type="SAM" id="SignalP"/>
    </source>
</evidence>
<evidence type="ECO:0000313" key="9">
    <source>
        <dbReference type="EMBL" id="TDQ45584.1"/>
    </source>
</evidence>
<feature type="binding site" description="axial binding residue" evidence="6">
    <location>
        <position position="141"/>
    </location>
    <ligand>
        <name>heme c</name>
        <dbReference type="ChEBI" id="CHEBI:61717"/>
    </ligand>
    <ligandPart>
        <name>Fe</name>
        <dbReference type="ChEBI" id="CHEBI:18248"/>
    </ligandPart>
</feature>
<dbReference type="PROSITE" id="PS51009">
    <property type="entry name" value="CYTCII"/>
    <property type="match status" value="1"/>
</dbReference>
<keyword evidence="3 6" id="KW-0479">Metal-binding</keyword>
<dbReference type="SUPFAM" id="SSF47175">
    <property type="entry name" value="Cytochromes"/>
    <property type="match status" value="1"/>
</dbReference>
<dbReference type="GO" id="GO:0020037">
    <property type="term" value="F:heme binding"/>
    <property type="evidence" value="ECO:0007669"/>
    <property type="project" value="InterPro"/>
</dbReference>
<keyword evidence="10" id="KW-1185">Reference proteome</keyword>
<comment type="caution">
    <text evidence="9">The sequence shown here is derived from an EMBL/GenBank/DDBJ whole genome shotgun (WGS) entry which is preliminary data.</text>
</comment>
<evidence type="ECO:0000256" key="3">
    <source>
        <dbReference type="ARBA" id="ARBA00022723"/>
    </source>
</evidence>
<evidence type="ECO:0000256" key="2">
    <source>
        <dbReference type="ARBA" id="ARBA00022617"/>
    </source>
</evidence>
<gene>
    <name evidence="9" type="ORF">EV696_11952</name>
</gene>
<evidence type="ECO:0000256" key="5">
    <source>
        <dbReference type="ARBA" id="ARBA00023004"/>
    </source>
</evidence>
<dbReference type="EMBL" id="SNYM01000019">
    <property type="protein sequence ID" value="TDQ45584.1"/>
    <property type="molecule type" value="Genomic_DNA"/>
</dbReference>